<organism evidence="1 2">
    <name type="scientific">Ectobacillus antri</name>
    <dbReference type="NCBI Taxonomy" id="2486280"/>
    <lineage>
        <taxon>Bacteria</taxon>
        <taxon>Bacillati</taxon>
        <taxon>Bacillota</taxon>
        <taxon>Bacilli</taxon>
        <taxon>Bacillales</taxon>
        <taxon>Bacillaceae</taxon>
        <taxon>Ectobacillus</taxon>
    </lineage>
</organism>
<dbReference type="EMBL" id="JARULN010000006">
    <property type="protein sequence ID" value="MDG5754139.1"/>
    <property type="molecule type" value="Genomic_DNA"/>
</dbReference>
<evidence type="ECO:0000313" key="2">
    <source>
        <dbReference type="Proteomes" id="UP001218246"/>
    </source>
</evidence>
<protein>
    <recommendedName>
        <fullName evidence="3">CMP/dCMP-type deaminase domain-containing protein</fullName>
    </recommendedName>
</protein>
<reference evidence="1 2" key="1">
    <citation type="submission" date="2023-04" db="EMBL/GenBank/DDBJ databases">
        <title>Ectobacillus antri isolated from activated sludge.</title>
        <authorList>
            <person name="Yan P."/>
            <person name="Liu X."/>
        </authorList>
    </citation>
    <scope>NUCLEOTIDE SEQUENCE [LARGE SCALE GENOMIC DNA]</scope>
    <source>
        <strain evidence="1 2">C18H</strain>
    </source>
</reference>
<sequence length="58" mass="6454">MNHVSFLEHACELAKTNISKGGGPFGAVIIFATYKQQENHSARTPRYACIFLLDTRIS</sequence>
<evidence type="ECO:0008006" key="3">
    <source>
        <dbReference type="Google" id="ProtNLM"/>
    </source>
</evidence>
<accession>A0ABT6H429</accession>
<evidence type="ECO:0000313" key="1">
    <source>
        <dbReference type="EMBL" id="MDG5754139.1"/>
    </source>
</evidence>
<keyword evidence="2" id="KW-1185">Reference proteome</keyword>
<dbReference type="RefSeq" id="WP_164464246.1">
    <property type="nucleotide sequence ID" value="NZ_JARRRY010000005.1"/>
</dbReference>
<comment type="caution">
    <text evidence="1">The sequence shown here is derived from an EMBL/GenBank/DDBJ whole genome shotgun (WGS) entry which is preliminary data.</text>
</comment>
<dbReference type="Proteomes" id="UP001218246">
    <property type="component" value="Unassembled WGS sequence"/>
</dbReference>
<proteinExistence type="predicted"/>
<gene>
    <name evidence="1" type="ORF">P6P90_09150</name>
</gene>
<name>A0ABT6H429_9BACI</name>